<dbReference type="Gene3D" id="3.90.1140.10">
    <property type="entry name" value="Cyclic phosphodiesterase"/>
    <property type="match status" value="1"/>
</dbReference>
<dbReference type="GO" id="GO:0006397">
    <property type="term" value="P:mRNA processing"/>
    <property type="evidence" value="ECO:0007669"/>
    <property type="project" value="UniProtKB-KW"/>
</dbReference>
<keyword evidence="4" id="KW-0507">mRNA processing</keyword>
<evidence type="ECO:0000256" key="4">
    <source>
        <dbReference type="ARBA" id="ARBA00022664"/>
    </source>
</evidence>
<evidence type="ECO:0000256" key="5">
    <source>
        <dbReference type="ARBA" id="ARBA00022679"/>
    </source>
</evidence>
<dbReference type="Gene3D" id="3.60.10.10">
    <property type="entry name" value="Endonuclease/exonuclease/phosphatase"/>
    <property type="match status" value="1"/>
</dbReference>
<dbReference type="SUPFAM" id="SSF81301">
    <property type="entry name" value="Nucleotidyltransferase"/>
    <property type="match status" value="1"/>
</dbReference>
<feature type="domain" description="MJ1316 RNA cyclic group end recognition" evidence="11">
    <location>
        <begin position="1146"/>
        <end position="1216"/>
    </location>
</feature>
<dbReference type="InterPro" id="IPR011068">
    <property type="entry name" value="NuclTrfase_I-like_C"/>
</dbReference>
<dbReference type="InterPro" id="IPR009097">
    <property type="entry name" value="Cyclic_Pdiesterase"/>
</dbReference>
<dbReference type="GeneID" id="39580635"/>
<dbReference type="RefSeq" id="XP_028464991.1">
    <property type="nucleotide sequence ID" value="XM_028612157.1"/>
</dbReference>
<comment type="similarity">
    <text evidence="2">Belongs to the poly(A) polymerase family.</text>
</comment>
<dbReference type="Gene3D" id="1.10.1410.10">
    <property type="match status" value="1"/>
</dbReference>
<keyword evidence="5" id="KW-0808">Transferase</keyword>
<dbReference type="GO" id="GO:0031123">
    <property type="term" value="P:RNA 3'-end processing"/>
    <property type="evidence" value="ECO:0007669"/>
    <property type="project" value="InterPro"/>
</dbReference>
<organism evidence="13 14">
    <name type="scientific">Sodiomyces alkalinus (strain CBS 110278 / VKM F-3762 / F11)</name>
    <name type="common">Alkaliphilic filamentous fungus</name>
    <dbReference type="NCBI Taxonomy" id="1314773"/>
    <lineage>
        <taxon>Eukaryota</taxon>
        <taxon>Fungi</taxon>
        <taxon>Dikarya</taxon>
        <taxon>Ascomycota</taxon>
        <taxon>Pezizomycotina</taxon>
        <taxon>Sordariomycetes</taxon>
        <taxon>Hypocreomycetidae</taxon>
        <taxon>Glomerellales</taxon>
        <taxon>Plectosphaerellaceae</taxon>
        <taxon>Sodiomyces</taxon>
    </lineage>
</organism>
<gene>
    <name evidence="13" type="ORF">SODALDRAFT_334261</name>
</gene>
<keyword evidence="14" id="KW-1185">Reference proteome</keyword>
<reference evidence="13 14" key="1">
    <citation type="journal article" date="2018" name="Mol. Ecol.">
        <title>The obligate alkalophilic soda-lake fungus Sodiomyces alkalinus has shifted to a protein diet.</title>
        <authorList>
            <person name="Grum-Grzhimaylo A.A."/>
            <person name="Falkoski D.L."/>
            <person name="van den Heuvel J."/>
            <person name="Valero-Jimenez C.A."/>
            <person name="Min B."/>
            <person name="Choi I.G."/>
            <person name="Lipzen A."/>
            <person name="Daum C.G."/>
            <person name="Aanen D.K."/>
            <person name="Tsang A."/>
            <person name="Henrissat B."/>
            <person name="Bilanenko E.N."/>
            <person name="de Vries R.P."/>
            <person name="van Kan J.A.L."/>
            <person name="Grigoriev I.V."/>
            <person name="Debets A.J.M."/>
        </authorList>
    </citation>
    <scope>NUCLEOTIDE SEQUENCE [LARGE SCALE GENOMIC DNA]</scope>
    <source>
        <strain evidence="13 14">F11</strain>
    </source>
</reference>
<proteinExistence type="inferred from homology"/>
<evidence type="ECO:0000313" key="13">
    <source>
        <dbReference type="EMBL" id="ROT37185.1"/>
    </source>
</evidence>
<dbReference type="InterPro" id="IPR007012">
    <property type="entry name" value="PolA_pol_cen_dom"/>
</dbReference>
<dbReference type="GO" id="GO:0003723">
    <property type="term" value="F:RNA binding"/>
    <property type="evidence" value="ECO:0007669"/>
    <property type="project" value="InterPro"/>
</dbReference>
<dbReference type="SUPFAM" id="SSF55003">
    <property type="entry name" value="PAP/Archaeal CCA-adding enzyme, C-terminal domain"/>
    <property type="match status" value="1"/>
</dbReference>
<dbReference type="GO" id="GO:1990817">
    <property type="term" value="F:poly(A) RNA polymerase activity"/>
    <property type="evidence" value="ECO:0007669"/>
    <property type="project" value="UniProtKB-EC"/>
</dbReference>
<dbReference type="InterPro" id="IPR036691">
    <property type="entry name" value="Endo/exonu/phosph_ase_sf"/>
</dbReference>
<evidence type="ECO:0000259" key="12">
    <source>
        <dbReference type="Pfam" id="PF04928"/>
    </source>
</evidence>
<dbReference type="PANTHER" id="PTHR10682">
    <property type="entry name" value="POLY A POLYMERASE"/>
    <property type="match status" value="1"/>
</dbReference>
<keyword evidence="7" id="KW-0067">ATP-binding</keyword>
<dbReference type="InterPro" id="IPR005135">
    <property type="entry name" value="Endo/exonuclease/phosphatase"/>
</dbReference>
<dbReference type="AlphaFoldDB" id="A0A3N2PRR1"/>
<comment type="subcellular location">
    <subcellularLocation>
        <location evidence="1">Nucleus</location>
    </subcellularLocation>
</comment>
<dbReference type="Pfam" id="PF04928">
    <property type="entry name" value="PAP_central"/>
    <property type="match status" value="1"/>
</dbReference>
<evidence type="ECO:0000313" key="14">
    <source>
        <dbReference type="Proteomes" id="UP000272025"/>
    </source>
</evidence>
<dbReference type="EMBL" id="ML119057">
    <property type="protein sequence ID" value="ROT37185.1"/>
    <property type="molecule type" value="Genomic_DNA"/>
</dbReference>
<feature type="domain" description="Poly(A) polymerase central" evidence="12">
    <location>
        <begin position="791"/>
        <end position="862"/>
    </location>
</feature>
<accession>A0A3N2PRR1</accession>
<dbReference type="Proteomes" id="UP000272025">
    <property type="component" value="Unassembled WGS sequence"/>
</dbReference>
<dbReference type="SUPFAM" id="SSF56219">
    <property type="entry name" value="DNase I-like"/>
    <property type="match status" value="1"/>
</dbReference>
<dbReference type="Pfam" id="PF13563">
    <property type="entry name" value="2_5_RNA_ligase2"/>
    <property type="match status" value="1"/>
</dbReference>
<dbReference type="OrthoDB" id="10263155at2759"/>
<dbReference type="InterPro" id="IPR043519">
    <property type="entry name" value="NT_sf"/>
</dbReference>
<dbReference type="Pfam" id="PF04457">
    <property type="entry name" value="MJ1316"/>
    <property type="match status" value="1"/>
</dbReference>
<feature type="region of interest" description="Disordered" evidence="9">
    <location>
        <begin position="503"/>
        <end position="527"/>
    </location>
</feature>
<evidence type="ECO:0000256" key="3">
    <source>
        <dbReference type="ARBA" id="ARBA00012388"/>
    </source>
</evidence>
<evidence type="ECO:0000256" key="1">
    <source>
        <dbReference type="ARBA" id="ARBA00004123"/>
    </source>
</evidence>
<evidence type="ECO:0000256" key="2">
    <source>
        <dbReference type="ARBA" id="ARBA00010912"/>
    </source>
</evidence>
<dbReference type="STRING" id="1314773.A0A3N2PRR1"/>
<dbReference type="SUPFAM" id="SSF81631">
    <property type="entry name" value="PAP/OAS1 substrate-binding domain"/>
    <property type="match status" value="1"/>
</dbReference>
<keyword evidence="6" id="KW-0547">Nucleotide-binding</keyword>
<dbReference type="EC" id="2.7.7.19" evidence="3"/>
<evidence type="ECO:0000256" key="8">
    <source>
        <dbReference type="ARBA" id="ARBA00023242"/>
    </source>
</evidence>
<dbReference type="Pfam" id="PF03372">
    <property type="entry name" value="Exo_endo_phos"/>
    <property type="match status" value="1"/>
</dbReference>
<evidence type="ECO:0000259" key="11">
    <source>
        <dbReference type="Pfam" id="PF04457"/>
    </source>
</evidence>
<protein>
    <recommendedName>
        <fullName evidence="3">polynucleotide adenylyltransferase</fullName>
        <ecNumber evidence="3">2.7.7.19</ecNumber>
    </recommendedName>
</protein>
<evidence type="ECO:0000256" key="7">
    <source>
        <dbReference type="ARBA" id="ARBA00022840"/>
    </source>
</evidence>
<keyword evidence="8" id="KW-0539">Nucleus</keyword>
<dbReference type="GO" id="GO:0005634">
    <property type="term" value="C:nucleus"/>
    <property type="evidence" value="ECO:0007669"/>
    <property type="project" value="UniProtKB-SubCell"/>
</dbReference>
<evidence type="ECO:0000256" key="6">
    <source>
        <dbReference type="ARBA" id="ARBA00022741"/>
    </source>
</evidence>
<evidence type="ECO:0000256" key="9">
    <source>
        <dbReference type="SAM" id="MobiDB-lite"/>
    </source>
</evidence>
<dbReference type="InterPro" id="IPR040459">
    <property type="entry name" value="MJ1316"/>
</dbReference>
<evidence type="ECO:0000259" key="10">
    <source>
        <dbReference type="Pfam" id="PF03372"/>
    </source>
</evidence>
<dbReference type="SUPFAM" id="SSF55144">
    <property type="entry name" value="LigT-like"/>
    <property type="match status" value="1"/>
</dbReference>
<dbReference type="PANTHER" id="PTHR10682:SF23">
    <property type="entry name" value="POLYNUCLEOTIDE ADENYLYLTRANSFERASE"/>
    <property type="match status" value="1"/>
</dbReference>
<dbReference type="GO" id="GO:0005524">
    <property type="term" value="F:ATP binding"/>
    <property type="evidence" value="ECO:0007669"/>
    <property type="project" value="UniProtKB-KW"/>
</dbReference>
<sequence length="1229" mass="136676">MTNETETNWKRNTKYDTALCFIPPRHQWNTVENFRQANDKTFGRWPPHVNLVYPFVPPRDLGPTLDQVLSSLRGRLPKEEPRGSDGLSTTLFLDSADCFPREHGSTFFLFDGNANTTNQIEDLRSDIIRALGRQDGDSYRLHMTVGQCEAAPGSDAHRSFLEKAKLLPKIQWECNQLSVLVRNDSGVMLPWGTIHLDLLSLDRIDPTPFYASSVGPGSPSTIRPAHQYSDHQGLWVSPETSPKLDNTAVDLPADLPVDLPEHLVVASYNVLAEFTSPPSKVRYPLLVENLLSPTALADILVLQEVTDDFLSYLLENKDVRDHYRHVSHPPPHQPSAGPLPNFLNVVVLSKHRFVWRYLPFRRSHKGACIAVFDDLGTKAEDGTPQPLVVAGCHLSQGLTDDLVHARTGEFHHILTYLKNQHDLCNPWIIAGDLNVTTSYRTLHVALESKAISERAAAEIRGFDSLVSQAGLTDTWAAARTEVGESSDDMKLHASAAELFEGEQGATFDPPNNPEAAKSTAASGNKLSGRPQRYDRILLKTEGAMCYPAAFNMFGFLTAPSNERDGATYASDHWGIRCLLRRQTEPSKGAPASNSSLLPVVPVALKHAPNHLSDSGALGDLLRDRRALPTGEDETARTKALDLLKEVLLETGPLGSTAATRGRVVTILVPLGSYGLGVWSPDSDLDCLCIGSVQPRTFFRLAKLSIRKCSSGMRLLRTVRANTGVMMELDVLGIKVDLQYCQASHIAERWLDIMKRPPTDAAFKLKPESLIKLKPARDLSYLKRSIPDLAQYRIAHRLVKCWARERGIYAAKFGFLGGIHISILLVRICKMIWQQNGPVSTPDLLATFFDHYSSFDWEKHAVFDPFFHKSLRYHRTFREPLCLLGWHGPILNAATAASKPNVSTIAAELQKANEYLSRPGVDWAGLLGSHDSVSVGSSSGTSDFLKAYPSYVKLSIQYWGKSLEKGSKLLGWLESRCISLLVDISIQVKDLSARIWPQRFVDAASEEETDDNYRGLYLIGLSRAAAAAAGREDVEATMSRLRHVLNLFERRIREDGRYFDASTSWFETSVVRGAKLGPLRLDGRAWGLYAADGEDDSEDEFLFDEDEEEEVDADAAADAEDVTLADGTAAGPRRLPARPKPEGAGKLRSALDVMNRLRWDPNLDSEDYVVGYLDRFEGVQEKGLGSWHSDLTEEEFIPQHRIVHFKRKTDGSIVWERHTRTDKIFGSGQG</sequence>
<name>A0A3N2PRR1_SODAK</name>
<feature type="domain" description="Endonuclease/exonuclease/phosphatase" evidence="10">
    <location>
        <begin position="266"/>
        <end position="469"/>
    </location>
</feature>
<dbReference type="Gene3D" id="3.30.460.10">
    <property type="entry name" value="Beta Polymerase, domain 2"/>
    <property type="match status" value="1"/>
</dbReference>